<dbReference type="EMBL" id="LAZR01006845">
    <property type="protein sequence ID" value="KKM89269.1"/>
    <property type="molecule type" value="Genomic_DNA"/>
</dbReference>
<sequence length="222" mass="25512">MFQIFFLLAGLLPVYSSVGTASETDSLLRKMDAAYAKVKDYQASMEIREHGKDGYFKTEKFLYTFKKPNRIRLDFESPHSGMVLVYPDRNGNVVIRPWRWARFFKFHMAPDSSLLGVSSGQQIDQTDLGLLIRNISSSLTDSRRGQLELVEDDKHIRVRVLADNHFREGVVTLYQFLIDKKLWLPIGVEESTPDGTLERTVFFRTLKINISVPESFFHLDGG</sequence>
<evidence type="ECO:0000313" key="1">
    <source>
        <dbReference type="EMBL" id="KKM89269.1"/>
    </source>
</evidence>
<name>A0A0F9L3A0_9ZZZZ</name>
<evidence type="ECO:0008006" key="2">
    <source>
        <dbReference type="Google" id="ProtNLM"/>
    </source>
</evidence>
<accession>A0A0F9L3A0</accession>
<dbReference type="SUPFAM" id="SSF89392">
    <property type="entry name" value="Prokaryotic lipoproteins and lipoprotein localization factors"/>
    <property type="match status" value="1"/>
</dbReference>
<gene>
    <name evidence="1" type="ORF">LCGC14_1250420</name>
</gene>
<proteinExistence type="predicted"/>
<organism evidence="1">
    <name type="scientific">marine sediment metagenome</name>
    <dbReference type="NCBI Taxonomy" id="412755"/>
    <lineage>
        <taxon>unclassified sequences</taxon>
        <taxon>metagenomes</taxon>
        <taxon>ecological metagenomes</taxon>
    </lineage>
</organism>
<comment type="caution">
    <text evidence="1">The sequence shown here is derived from an EMBL/GenBank/DDBJ whole genome shotgun (WGS) entry which is preliminary data.</text>
</comment>
<dbReference type="AlphaFoldDB" id="A0A0F9L3A0"/>
<dbReference type="Gene3D" id="2.50.20.10">
    <property type="entry name" value="Lipoprotein localisation LolA/LolB/LppX"/>
    <property type="match status" value="1"/>
</dbReference>
<dbReference type="InterPro" id="IPR029046">
    <property type="entry name" value="LolA/LolB/LppX"/>
</dbReference>
<protein>
    <recommendedName>
        <fullName evidence="2">Outer membrane lipoprotein carrier protein LolA</fullName>
    </recommendedName>
</protein>
<reference evidence="1" key="1">
    <citation type="journal article" date="2015" name="Nature">
        <title>Complex archaea that bridge the gap between prokaryotes and eukaryotes.</title>
        <authorList>
            <person name="Spang A."/>
            <person name="Saw J.H."/>
            <person name="Jorgensen S.L."/>
            <person name="Zaremba-Niedzwiedzka K."/>
            <person name="Martijn J."/>
            <person name="Lind A.E."/>
            <person name="van Eijk R."/>
            <person name="Schleper C."/>
            <person name="Guy L."/>
            <person name="Ettema T.J."/>
        </authorList>
    </citation>
    <scope>NUCLEOTIDE SEQUENCE</scope>
</reference>